<dbReference type="Gene3D" id="1.25.40.10">
    <property type="entry name" value="Tetratricopeptide repeat domain"/>
    <property type="match status" value="2"/>
</dbReference>
<dbReference type="PANTHER" id="PTHR10098:SF112">
    <property type="entry name" value="SLR0380 PROTEIN"/>
    <property type="match status" value="1"/>
</dbReference>
<dbReference type="PROSITE" id="PS50005">
    <property type="entry name" value="TPR"/>
    <property type="match status" value="2"/>
</dbReference>
<evidence type="ECO:0000259" key="3">
    <source>
        <dbReference type="Pfam" id="PF12770"/>
    </source>
</evidence>
<dbReference type="AlphaFoldDB" id="A0A2W4X582"/>
<dbReference type="Proteomes" id="UP000249794">
    <property type="component" value="Unassembled WGS sequence"/>
</dbReference>
<feature type="repeat" description="TPR" evidence="1">
    <location>
        <begin position="221"/>
        <end position="254"/>
    </location>
</feature>
<comment type="caution">
    <text evidence="4">The sequence shown here is derived from an EMBL/GenBank/DDBJ whole genome shotgun (WGS) entry which is preliminary data.</text>
</comment>
<evidence type="ECO:0000313" key="4">
    <source>
        <dbReference type="EMBL" id="PZO51722.1"/>
    </source>
</evidence>
<dbReference type="PANTHER" id="PTHR10098">
    <property type="entry name" value="RAPSYN-RELATED"/>
    <property type="match status" value="1"/>
</dbReference>
<sequence>MFPVLAMAVTMAVAQLAVFNPLAVIEKRSERVFKPESPFPIALSSRSKQSTDANRDEIDRLLADGYDQMVAEDFEGAIATYQTALTLTQTQANPLDPLADPLADPLSNPLAELQGEALSGLGSAYARSGDYAAALSPLRSALTIFESLSAQSNPRFDPNRPAIFDPNQPAIADYAAVLLYLNGTLGVVNYQLANFATALNYYRRTLVNQPESNPLSLQAQVEMLHNIGGVETEIGQYSEAEATIRQAMSFDIDNPVLAGSLVFSLGRVEELQAKYDPALRSYQTALDFFQRSRSADRTIRTLNNLGTVHLKQGDFTAAKAAFDQGFTLLNQQDDPLERAALLDSLGSLYRESKQADQAWSAHWQALQLSQRNGYKTPEIEVLLNLGKLMAQQQQPNLAIFFYKQAIARIETIRQDLQQLSLSVQQQHTQTIAAFYRDTADLLLQQNRTAEALQILDLLKLQEINDYLHSSQPNNGAAASPQTASPQTASPQTASPQTDGSQINGSQTNEMPVTSVQTNDSINDSIQTNRFNTASETALANSLNNLPENISFAEFVALPAAVALSDSSISENQSLFDLNEIASLRTSLAAQPMTSAVLYPLILKDRLEILLITPKGEVKRFTTDVSKVDLTLAVSALQLSLTHRSTSIEDVEAPAQQLYDWLIRPIESTLAAEKVENIIYLPDGVLRYVPLAALRNRQHWLAETYQSHNITAATVDDLTERNSLPLSVLAGGLINRDRTYRVQVGAQEFIYHGLSAAKQEIENLITAIPNTIALLDTDFTQQQTLGSVENRRVIHLATHAKFVPGQPEESFILFGDGSTVNMRDIRQWTLPNVDLVVFSACQTASSAVESGHDGQEILGLGFQVQKTGAKSAIASLWSVDDTATAALMNQFYIALSQGQTKAQALRQAQLKMIRSEGFNDPRDWSAFILIGNGL</sequence>
<reference evidence="4 5" key="2">
    <citation type="submission" date="2018-06" db="EMBL/GenBank/DDBJ databases">
        <title>Metagenomic assembly of (sub)arctic Cyanobacteria and their associated microbiome from non-axenic cultures.</title>
        <authorList>
            <person name="Baurain D."/>
        </authorList>
    </citation>
    <scope>NUCLEOTIDE SEQUENCE [LARGE SCALE GENOMIC DNA]</scope>
    <source>
        <strain evidence="4">ULC027bin1</strain>
    </source>
</reference>
<reference evidence="5" key="1">
    <citation type="submission" date="2018-04" db="EMBL/GenBank/DDBJ databases">
        <authorList>
            <person name="Cornet L."/>
        </authorList>
    </citation>
    <scope>NUCLEOTIDE SEQUENCE [LARGE SCALE GENOMIC DNA]</scope>
</reference>
<dbReference type="InterPro" id="IPR011990">
    <property type="entry name" value="TPR-like_helical_dom_sf"/>
</dbReference>
<name>A0A2W4X582_9CYAN</name>
<dbReference type="InterPro" id="IPR024983">
    <property type="entry name" value="CHAT_dom"/>
</dbReference>
<accession>A0A2W4X582</accession>
<protein>
    <recommendedName>
        <fullName evidence="3">CHAT domain-containing protein</fullName>
    </recommendedName>
</protein>
<evidence type="ECO:0000256" key="1">
    <source>
        <dbReference type="PROSITE-ProRule" id="PRU00339"/>
    </source>
</evidence>
<feature type="repeat" description="TPR" evidence="1">
    <location>
        <begin position="115"/>
        <end position="148"/>
    </location>
</feature>
<evidence type="ECO:0000313" key="5">
    <source>
        <dbReference type="Proteomes" id="UP000249794"/>
    </source>
</evidence>
<feature type="domain" description="CHAT" evidence="3">
    <location>
        <begin position="652"/>
        <end position="931"/>
    </location>
</feature>
<dbReference type="InterPro" id="IPR019734">
    <property type="entry name" value="TPR_rpt"/>
</dbReference>
<proteinExistence type="predicted"/>
<organism evidence="4 5">
    <name type="scientific">Phormidesmis priestleyi</name>
    <dbReference type="NCBI Taxonomy" id="268141"/>
    <lineage>
        <taxon>Bacteria</taxon>
        <taxon>Bacillati</taxon>
        <taxon>Cyanobacteriota</taxon>
        <taxon>Cyanophyceae</taxon>
        <taxon>Leptolyngbyales</taxon>
        <taxon>Leptolyngbyaceae</taxon>
        <taxon>Phormidesmis</taxon>
    </lineage>
</organism>
<dbReference type="SUPFAM" id="SSF48452">
    <property type="entry name" value="TPR-like"/>
    <property type="match status" value="2"/>
</dbReference>
<keyword evidence="1" id="KW-0802">TPR repeat</keyword>
<dbReference type="SMART" id="SM00028">
    <property type="entry name" value="TPR"/>
    <property type="match status" value="8"/>
</dbReference>
<gene>
    <name evidence="4" type="ORF">DCF15_14470</name>
</gene>
<dbReference type="Pfam" id="PF12770">
    <property type="entry name" value="CHAT"/>
    <property type="match status" value="1"/>
</dbReference>
<dbReference type="Pfam" id="PF13424">
    <property type="entry name" value="TPR_12"/>
    <property type="match status" value="1"/>
</dbReference>
<dbReference type="EMBL" id="QBMP01000160">
    <property type="protein sequence ID" value="PZO51722.1"/>
    <property type="molecule type" value="Genomic_DNA"/>
</dbReference>
<evidence type="ECO:0000256" key="2">
    <source>
        <dbReference type="SAM" id="MobiDB-lite"/>
    </source>
</evidence>
<feature type="region of interest" description="Disordered" evidence="2">
    <location>
        <begin position="469"/>
        <end position="519"/>
    </location>
</feature>